<evidence type="ECO:0000256" key="1">
    <source>
        <dbReference type="SAM" id="MobiDB-lite"/>
    </source>
</evidence>
<feature type="domain" description="AsmA" evidence="2">
    <location>
        <begin position="805"/>
        <end position="1074"/>
    </location>
</feature>
<dbReference type="PANTHER" id="PTHR30441:SF4">
    <property type="entry name" value="PROTEIN ASMA"/>
    <property type="match status" value="1"/>
</dbReference>
<organism evidence="3 4">
    <name type="scientific">Nisaea acidiphila</name>
    <dbReference type="NCBI Taxonomy" id="1862145"/>
    <lineage>
        <taxon>Bacteria</taxon>
        <taxon>Pseudomonadati</taxon>
        <taxon>Pseudomonadota</taxon>
        <taxon>Alphaproteobacteria</taxon>
        <taxon>Rhodospirillales</taxon>
        <taxon>Thalassobaculaceae</taxon>
        <taxon>Nisaea</taxon>
    </lineage>
</organism>
<feature type="domain" description="AsmA" evidence="2">
    <location>
        <begin position="2"/>
        <end position="218"/>
    </location>
</feature>
<sequence length="1194" mass="122640">MKKLVLAALVLLVLVGAAVLVGPSFVDWNSYKTEIAEAVEDQTGRKLAIDGDIGFQVLPAPRLSVERLRLANAEGGTGDTFVSVGALQIHVAFAPLLQGKIKVASVTLKDPVIRLEQFADGSNNWTFGDKAAASGSTADSTGGSASVSGDGLDLTLDGATIVNGRVSFIDHASGAEHSISGLDATLSAQSLDGPFKATSRLVYQNLPLSISAATGKVDAGKATALEAVISVGDNAAELSFGGTLVLDDRPRAMGTVTASGADLVAAGNALPPLGLAEDSVPAALKGPFKLSAKLHADPARVSVSDLAVTAAKMSAEGEITAELSEPLAIDASLAVDRFSLDETIATFGGAAAPAAAANEPSAGPAGEPGSFELPSGIDANLTLTADAIDYRGGVIRQPRIEMALSNRVLVLKVLSAQMPGGSDLSVSGTLESADGKPQFAGRADFVSDNLRGALAWVGTELDGIAADRLRKGSLGADIAATPEQVKLSNWTMDLDTTRVRGGLTLLLRERPAFGLALNLGKINLDAYLPPEGAANQAGNAGADQQASSAGPTPMQQVAVALNTFDANIVVNFEEILIRQTAVIDGKIDATIQNGALQLRNLSIADLGGARVNLSGSLAGLVADPNTKLNFEIDAKSAARLARLAGIAPDETLQRVGAVTVAGSILGDFSNLTVDASVRAVGGNASVKGVVQPLALPTGIDLALKLQHPDADRLVETLSPGTLPSDMTLGSLALAASVANAKGEALGIDATMDLGGGQLGVKGTVDPSGALPKLALDTRYAHPDVVALIRSLSPGYTPEKRDLGPVKLETRLEGTTEQLAFNGIKLGAGPLSLTGNAALALKEPRPKLTLAAETGTVAIDPWLPRGTARPSGGVAPAVPLKSGARAWSRETIDTSGLLAADADISLKAKQVQYGAYILDNVDLAAALENGTLTVSRLKSGLFGGSVDGTASLKHGATPTAGLTLTVRNADVRQAAMSASEAAQVTGTLDYETALQTSGRSEFALVSGLQGTGKISVREGTVEGFDLPAVSEQLKALDRSVDFLVLAQKAMRGGTTPFESLTGSYTITDGVLRSEDISLKSKAAEGRGTAVVNLPPQEMDVNTQFWLSEHPNSPPIGLRMVGPLNNPRQVLDANKMQAFVLQRIVERGILRQFNKNQDSTGQDSGTTTPDASPSEPVRKLAPEKALQGVLKGLLGN</sequence>
<proteinExistence type="predicted"/>
<dbReference type="RefSeq" id="WP_257771476.1">
    <property type="nucleotide sequence ID" value="NZ_CP102480.1"/>
</dbReference>
<gene>
    <name evidence="3" type="ORF">NUH88_08805</name>
</gene>
<evidence type="ECO:0000313" key="4">
    <source>
        <dbReference type="Proteomes" id="UP001060336"/>
    </source>
</evidence>
<name>A0A9J7AYB4_9PROT</name>
<dbReference type="GO" id="GO:0090313">
    <property type="term" value="P:regulation of protein targeting to membrane"/>
    <property type="evidence" value="ECO:0007669"/>
    <property type="project" value="TreeGrafter"/>
</dbReference>
<accession>A0A9J7AYB4</accession>
<dbReference type="KEGG" id="naci:NUH88_08805"/>
<dbReference type="GO" id="GO:0005886">
    <property type="term" value="C:plasma membrane"/>
    <property type="evidence" value="ECO:0007669"/>
    <property type="project" value="TreeGrafter"/>
</dbReference>
<reference evidence="3" key="1">
    <citation type="submission" date="2022-08" db="EMBL/GenBank/DDBJ databases">
        <title>Nisaea acidiphila sp. nov., isolated from a marine algal debris and emended description of the genus Nisaea Urios et al. 2008.</title>
        <authorList>
            <person name="Kwon K."/>
        </authorList>
    </citation>
    <scope>NUCLEOTIDE SEQUENCE</scope>
    <source>
        <strain evidence="3">MEBiC11861</strain>
    </source>
</reference>
<evidence type="ECO:0000313" key="3">
    <source>
        <dbReference type="EMBL" id="UUX51786.1"/>
    </source>
</evidence>
<dbReference type="InterPro" id="IPR052894">
    <property type="entry name" value="AsmA-related"/>
</dbReference>
<dbReference type="AlphaFoldDB" id="A0A9J7AYB4"/>
<dbReference type="Pfam" id="PF05170">
    <property type="entry name" value="AsmA"/>
    <property type="match status" value="2"/>
</dbReference>
<dbReference type="InterPro" id="IPR007844">
    <property type="entry name" value="AsmA"/>
</dbReference>
<dbReference type="Proteomes" id="UP001060336">
    <property type="component" value="Chromosome"/>
</dbReference>
<feature type="compositionally biased region" description="Polar residues" evidence="1">
    <location>
        <begin position="1151"/>
        <end position="1169"/>
    </location>
</feature>
<keyword evidence="4" id="KW-1185">Reference proteome</keyword>
<dbReference type="PANTHER" id="PTHR30441">
    <property type="entry name" value="DUF748 DOMAIN-CONTAINING PROTEIN"/>
    <property type="match status" value="1"/>
</dbReference>
<protein>
    <submittedName>
        <fullName evidence="3">AsmA family protein</fullName>
    </submittedName>
</protein>
<dbReference type="EMBL" id="CP102480">
    <property type="protein sequence ID" value="UUX51786.1"/>
    <property type="molecule type" value="Genomic_DNA"/>
</dbReference>
<feature type="region of interest" description="Disordered" evidence="1">
    <location>
        <begin position="1150"/>
        <end position="1181"/>
    </location>
</feature>
<evidence type="ECO:0000259" key="2">
    <source>
        <dbReference type="Pfam" id="PF05170"/>
    </source>
</evidence>